<comment type="subunit">
    <text evidence="10">Probably interacts with PlsX.</text>
</comment>
<comment type="caution">
    <text evidence="11">The sequence shown here is derived from an EMBL/GenBank/DDBJ whole genome shotgun (WGS) entry which is preliminary data.</text>
</comment>
<feature type="transmembrane region" description="Helical" evidence="10">
    <location>
        <begin position="107"/>
        <end position="125"/>
    </location>
</feature>
<name>A0A0F4KR62_9LACO</name>
<evidence type="ECO:0000313" key="11">
    <source>
        <dbReference type="EMBL" id="KJY48533.1"/>
    </source>
</evidence>
<proteinExistence type="inferred from homology"/>
<evidence type="ECO:0000256" key="4">
    <source>
        <dbReference type="ARBA" id="ARBA00022692"/>
    </source>
</evidence>
<evidence type="ECO:0000256" key="1">
    <source>
        <dbReference type="ARBA" id="ARBA00022475"/>
    </source>
</evidence>
<keyword evidence="9 10" id="KW-1208">Phospholipid metabolism</keyword>
<keyword evidence="12" id="KW-1185">Reference proteome</keyword>
<comment type="subcellular location">
    <subcellularLocation>
        <location evidence="10">Cell membrane</location>
        <topology evidence="10">Multi-pass membrane protein</topology>
    </subcellularLocation>
</comment>
<feature type="transmembrane region" description="Helical" evidence="10">
    <location>
        <begin position="83"/>
        <end position="101"/>
    </location>
</feature>
<reference evidence="11 12" key="1">
    <citation type="submission" date="2014-12" db="EMBL/GenBank/DDBJ databases">
        <title>Comparative genomics of the lactic acid bacteria isolated from the honey bee gut.</title>
        <authorList>
            <person name="Ellegaard K.M."/>
            <person name="Tamarit D."/>
            <person name="Javelind E."/>
            <person name="Olofsson T."/>
            <person name="Andersson S.G."/>
            <person name="Vasquez A."/>
        </authorList>
    </citation>
    <scope>NUCLEOTIDE SEQUENCE [LARGE SCALE GENOMIC DNA]</scope>
    <source>
        <strain evidence="11 12">Hon2</strain>
    </source>
</reference>
<comment type="catalytic activity">
    <reaction evidence="10">
        <text>an acyl phosphate + sn-glycerol 3-phosphate = a 1-acyl-sn-glycero-3-phosphate + phosphate</text>
        <dbReference type="Rhea" id="RHEA:34075"/>
        <dbReference type="ChEBI" id="CHEBI:43474"/>
        <dbReference type="ChEBI" id="CHEBI:57597"/>
        <dbReference type="ChEBI" id="CHEBI:57970"/>
        <dbReference type="ChEBI" id="CHEBI:59918"/>
        <dbReference type="EC" id="2.3.1.275"/>
    </reaction>
</comment>
<comment type="similarity">
    <text evidence="10">Belongs to the PlsY family.</text>
</comment>
<dbReference type="InterPro" id="IPR003811">
    <property type="entry name" value="G3P_acylTferase_PlsY"/>
</dbReference>
<dbReference type="PANTHER" id="PTHR30309">
    <property type="entry name" value="INNER MEMBRANE PROTEIN YGIH"/>
    <property type="match status" value="1"/>
</dbReference>
<evidence type="ECO:0000256" key="2">
    <source>
        <dbReference type="ARBA" id="ARBA00022516"/>
    </source>
</evidence>
<evidence type="ECO:0000256" key="3">
    <source>
        <dbReference type="ARBA" id="ARBA00022679"/>
    </source>
</evidence>
<keyword evidence="7 10" id="KW-0472">Membrane</keyword>
<dbReference type="OrthoDB" id="9777124at2"/>
<dbReference type="EMBL" id="JXBZ01000008">
    <property type="protein sequence ID" value="KJY48533.1"/>
    <property type="molecule type" value="Genomic_DNA"/>
</dbReference>
<dbReference type="NCBIfam" id="TIGR00023">
    <property type="entry name" value="glycerol-3-phosphate 1-O-acyltransferase PlsY"/>
    <property type="match status" value="1"/>
</dbReference>
<evidence type="ECO:0000256" key="5">
    <source>
        <dbReference type="ARBA" id="ARBA00022989"/>
    </source>
</evidence>
<dbReference type="PANTHER" id="PTHR30309:SF0">
    <property type="entry name" value="GLYCEROL-3-PHOSPHATE ACYLTRANSFERASE-RELATED"/>
    <property type="match status" value="1"/>
</dbReference>
<dbReference type="Pfam" id="PF02660">
    <property type="entry name" value="G3P_acyltransf"/>
    <property type="match status" value="1"/>
</dbReference>
<keyword evidence="1 10" id="KW-1003">Cell membrane</keyword>
<dbReference type="HAMAP" id="MF_01043">
    <property type="entry name" value="PlsY"/>
    <property type="match status" value="1"/>
</dbReference>
<sequence>MKLIICFILAYLIGSIPSAYLLGKLCFHQDIRQLGSGNIGTTNTFRVFGFFPGTTVLLLDIFKGTLGASLPMFVGVAGKQWELVVGMAAVIGHCLPLFLHFQGGKAVATGSGILLAYNPLLFLVAAVMFATLVLITSTVSLASLIVMPIFTIITLLVKDYYLFAAAVLVTIIIYVRHLPNIKRLKNHQENMVHFGLVYYLNQKRHK</sequence>
<keyword evidence="4 10" id="KW-0812">Transmembrane</keyword>
<organism evidence="11 12">
    <name type="scientific">Bombilactobacillus mellis</name>
    <dbReference type="NCBI Taxonomy" id="1218508"/>
    <lineage>
        <taxon>Bacteria</taxon>
        <taxon>Bacillati</taxon>
        <taxon>Bacillota</taxon>
        <taxon>Bacilli</taxon>
        <taxon>Lactobacillales</taxon>
        <taxon>Lactobacillaceae</taxon>
        <taxon>Bombilactobacillus</taxon>
    </lineage>
</organism>
<accession>A0A0F4KR62</accession>
<dbReference type="AlphaFoldDB" id="A0A0F4KR62"/>
<evidence type="ECO:0000256" key="8">
    <source>
        <dbReference type="ARBA" id="ARBA00023209"/>
    </source>
</evidence>
<dbReference type="RefSeq" id="WP_045922801.1">
    <property type="nucleotide sequence ID" value="NZ_JAAEEA010000001.1"/>
</dbReference>
<evidence type="ECO:0000256" key="9">
    <source>
        <dbReference type="ARBA" id="ARBA00023264"/>
    </source>
</evidence>
<gene>
    <name evidence="10 11" type="primary">plsY</name>
    <name evidence="11" type="ORF">JG29_09340</name>
</gene>
<keyword evidence="5 10" id="KW-1133">Transmembrane helix</keyword>
<keyword evidence="8 10" id="KW-0594">Phospholipid biosynthesis</keyword>
<dbReference type="SMART" id="SM01207">
    <property type="entry name" value="G3P_acyltransf"/>
    <property type="match status" value="1"/>
</dbReference>
<dbReference type="PATRIC" id="fig|1218508.4.peg.919"/>
<comment type="function">
    <text evidence="10">Catalyzes the transfer of an acyl group from acyl-phosphate (acyl-PO(4)) to glycerol-3-phosphate (G3P) to form lysophosphatidic acid (LPA). This enzyme utilizes acyl-phosphate as fatty acyl donor, but not acyl-CoA or acyl-ACP.</text>
</comment>
<evidence type="ECO:0000256" key="10">
    <source>
        <dbReference type="HAMAP-Rule" id="MF_01043"/>
    </source>
</evidence>
<evidence type="ECO:0000256" key="7">
    <source>
        <dbReference type="ARBA" id="ARBA00023136"/>
    </source>
</evidence>
<dbReference type="GO" id="GO:0005886">
    <property type="term" value="C:plasma membrane"/>
    <property type="evidence" value="ECO:0007669"/>
    <property type="project" value="UniProtKB-SubCell"/>
</dbReference>
<dbReference type="EC" id="2.3.1.275" evidence="10"/>
<feature type="transmembrane region" description="Helical" evidence="10">
    <location>
        <begin position="45"/>
        <end position="62"/>
    </location>
</feature>
<evidence type="ECO:0000313" key="12">
    <source>
        <dbReference type="Proteomes" id="UP000033695"/>
    </source>
</evidence>
<feature type="transmembrane region" description="Helical" evidence="10">
    <location>
        <begin position="160"/>
        <end position="178"/>
    </location>
</feature>
<keyword evidence="2 10" id="KW-0444">Lipid biosynthesis</keyword>
<evidence type="ECO:0000256" key="6">
    <source>
        <dbReference type="ARBA" id="ARBA00023098"/>
    </source>
</evidence>
<keyword evidence="11" id="KW-0012">Acyltransferase</keyword>
<protein>
    <recommendedName>
        <fullName evidence="10">Glycerol-3-phosphate acyltransferase</fullName>
    </recommendedName>
    <alternativeName>
        <fullName evidence="10">Acyl-PO4 G3P acyltransferase</fullName>
    </alternativeName>
    <alternativeName>
        <fullName evidence="10">Acyl-phosphate--glycerol-3-phosphate acyltransferase</fullName>
    </alternativeName>
    <alternativeName>
        <fullName evidence="10">G3P acyltransferase</fullName>
        <shortName evidence="10">GPAT</shortName>
        <ecNumber evidence="10">2.3.1.275</ecNumber>
    </alternativeName>
    <alternativeName>
        <fullName evidence="10">Lysophosphatidic acid synthase</fullName>
        <shortName evidence="10">LPA synthase</shortName>
    </alternativeName>
</protein>
<dbReference type="Proteomes" id="UP000033695">
    <property type="component" value="Unassembled WGS sequence"/>
</dbReference>
<dbReference type="GO" id="GO:0008654">
    <property type="term" value="P:phospholipid biosynthetic process"/>
    <property type="evidence" value="ECO:0007669"/>
    <property type="project" value="UniProtKB-UniRule"/>
</dbReference>
<dbReference type="GO" id="GO:0043772">
    <property type="term" value="F:acyl-phosphate glycerol-3-phosphate acyltransferase activity"/>
    <property type="evidence" value="ECO:0007669"/>
    <property type="project" value="UniProtKB-UniRule"/>
</dbReference>
<dbReference type="UniPathway" id="UPA00085"/>
<keyword evidence="3 10" id="KW-0808">Transferase</keyword>
<comment type="pathway">
    <text evidence="10">Lipid metabolism; phospholipid metabolism.</text>
</comment>
<dbReference type="HOGENOM" id="CLU_081254_4_0_9"/>
<keyword evidence="6 10" id="KW-0443">Lipid metabolism</keyword>
<dbReference type="STRING" id="1218508.JG29_09340"/>